<dbReference type="EMBL" id="CM043790">
    <property type="protein sequence ID" value="KAI4825922.1"/>
    <property type="molecule type" value="Genomic_DNA"/>
</dbReference>
<comment type="caution">
    <text evidence="1">The sequence shown here is derived from an EMBL/GenBank/DDBJ whole genome shotgun (WGS) entry which is preliminary data.</text>
</comment>
<name>A0ACB9XI28_CHAAC</name>
<protein>
    <submittedName>
        <fullName evidence="1">Uncharacterized protein</fullName>
    </submittedName>
</protein>
<sequence>MIRRSSSKSFTSIDPQWLCNIISQKLTLKGSGFWEHPKGVVQRSVVEKFLFENKSFPKSHLTQFFKLLEKFLIALPFGEDQLLIPSSLPHCENSEVIVRLYEMPYFPMDFWARQISRLLEVSSFLLCGRGKVVRPNRIYWRRGVYLSWSPEAITVPSSRKGRVLLGQVVDHVDSLLEEWFPGLLNTDVHGSGEALLKKWALYSFQDGQERSRILLEDLFTKCENDFLLVNPEDPSFKLPISQIAPDLVLSDQPAGTMLDSEELEVDMVKENRLGDGGFGTVYRGVYKNEEVAVKIFNKHASEFYTYRLLRQELTVLGRLHHPSLVALLGAGCSPQVLVMELALRGSLDSLFEHENGSLNRKLQHRIALQVADGLRYLHSAMIIYRDLKPHNVLLFNLKADSEIIAKITDFGIAQYCCAMGVRSSEGTPGFRAPEIARGNVIYNQQADVFSFGLLLYDLLTCGERISDGMKFPNPVKHYGCSPWPGLQELMKDCLRESPQARPTSAQVFDRLNSGQMLCLMRELVVPRAFNTECFTTHSLGGGGSSTQRRGFITAVDLDTNAVSTQDIDTSPVLCLVTVQIPTEACDWLVAGTQSGYLVCISTEDPSKWHHLQSVTDAVTSLYFHVHPRRAQRKNYLLVGTASGVLTIYEDSVLKQESGQPVKSLTVGSGSTPLMCLGQSVYSLDSRCVWAGCGTRVLSFTADYEVCRSFDTRPNLIFQQQRSLAGEACVSRMVVDKYVYLSKGTPVVEVWDKRSERMVDSIDCAQIIRDDSGCKKASEVDPPPDAAPPWAQPLQVVGPCCASIRCISSALMETLNWKNVVLVLGRRLPQDTNQFDEESVLMVWNSTLPMEVKDLTKHCEKREQIAAKMREQLPGD</sequence>
<evidence type="ECO:0000313" key="2">
    <source>
        <dbReference type="Proteomes" id="UP001057452"/>
    </source>
</evidence>
<gene>
    <name evidence="1" type="ORF">KUCAC02_021582</name>
</gene>
<evidence type="ECO:0000313" key="1">
    <source>
        <dbReference type="EMBL" id="KAI4825922.1"/>
    </source>
</evidence>
<reference evidence="1" key="1">
    <citation type="submission" date="2022-05" db="EMBL/GenBank/DDBJ databases">
        <title>Chromosome-level genome of Chaenocephalus aceratus.</title>
        <authorList>
            <person name="Park H."/>
        </authorList>
    </citation>
    <scope>NUCLEOTIDE SEQUENCE</scope>
    <source>
        <strain evidence="1">KU_202001</strain>
    </source>
</reference>
<accession>A0ACB9XI28</accession>
<proteinExistence type="predicted"/>
<keyword evidence="2" id="KW-1185">Reference proteome</keyword>
<dbReference type="Proteomes" id="UP001057452">
    <property type="component" value="Chromosome 6"/>
</dbReference>
<organism evidence="1 2">
    <name type="scientific">Chaenocephalus aceratus</name>
    <name type="common">Blackfin icefish</name>
    <name type="synonym">Chaenichthys aceratus</name>
    <dbReference type="NCBI Taxonomy" id="36190"/>
    <lineage>
        <taxon>Eukaryota</taxon>
        <taxon>Metazoa</taxon>
        <taxon>Chordata</taxon>
        <taxon>Craniata</taxon>
        <taxon>Vertebrata</taxon>
        <taxon>Euteleostomi</taxon>
        <taxon>Actinopterygii</taxon>
        <taxon>Neopterygii</taxon>
        <taxon>Teleostei</taxon>
        <taxon>Neoteleostei</taxon>
        <taxon>Acanthomorphata</taxon>
        <taxon>Eupercaria</taxon>
        <taxon>Perciformes</taxon>
        <taxon>Notothenioidei</taxon>
        <taxon>Channichthyidae</taxon>
        <taxon>Chaenocephalus</taxon>
    </lineage>
</organism>